<dbReference type="AlphaFoldDB" id="A0AAW0HS33"/>
<proteinExistence type="predicted"/>
<accession>A0AAW0HS33</accession>
<gene>
    <name evidence="2" type="ORF">U0070_027629</name>
</gene>
<dbReference type="Gene3D" id="1.10.8.10">
    <property type="entry name" value="DNA helicase RuvA subunit, C-terminal domain"/>
    <property type="match status" value="1"/>
</dbReference>
<organism evidence="2 3">
    <name type="scientific">Myodes glareolus</name>
    <name type="common">Bank vole</name>
    <name type="synonym">Clethrionomys glareolus</name>
    <dbReference type="NCBI Taxonomy" id="447135"/>
    <lineage>
        <taxon>Eukaryota</taxon>
        <taxon>Metazoa</taxon>
        <taxon>Chordata</taxon>
        <taxon>Craniata</taxon>
        <taxon>Vertebrata</taxon>
        <taxon>Euteleostomi</taxon>
        <taxon>Mammalia</taxon>
        <taxon>Eutheria</taxon>
        <taxon>Euarchontoglires</taxon>
        <taxon>Glires</taxon>
        <taxon>Rodentia</taxon>
        <taxon>Myomorpha</taxon>
        <taxon>Muroidea</taxon>
        <taxon>Cricetidae</taxon>
        <taxon>Arvicolinae</taxon>
        <taxon>Myodes</taxon>
    </lineage>
</organism>
<keyword evidence="3" id="KW-1185">Reference proteome</keyword>
<dbReference type="Gene3D" id="1.10.510.10">
    <property type="entry name" value="Transferase(Phosphotransferase) domain 1"/>
    <property type="match status" value="1"/>
</dbReference>
<feature type="region of interest" description="Disordered" evidence="1">
    <location>
        <begin position="414"/>
        <end position="442"/>
    </location>
</feature>
<name>A0AAW0HS33_MYOGA</name>
<dbReference type="SUPFAM" id="SSF56112">
    <property type="entry name" value="Protein kinase-like (PK-like)"/>
    <property type="match status" value="1"/>
</dbReference>
<dbReference type="EMBL" id="JBBHLL010000360">
    <property type="protein sequence ID" value="KAK7804912.1"/>
    <property type="molecule type" value="Genomic_DNA"/>
</dbReference>
<dbReference type="InterPro" id="IPR011009">
    <property type="entry name" value="Kinase-like_dom_sf"/>
</dbReference>
<dbReference type="Proteomes" id="UP001488838">
    <property type="component" value="Unassembled WGS sequence"/>
</dbReference>
<evidence type="ECO:0000256" key="1">
    <source>
        <dbReference type="SAM" id="MobiDB-lite"/>
    </source>
</evidence>
<comment type="caution">
    <text evidence="2">The sequence shown here is derived from an EMBL/GenBank/DDBJ whole genome shotgun (WGS) entry which is preliminary data.</text>
</comment>
<protein>
    <submittedName>
        <fullName evidence="2">Uncharacterized protein</fullName>
    </submittedName>
</protein>
<evidence type="ECO:0000313" key="3">
    <source>
        <dbReference type="Proteomes" id="UP001488838"/>
    </source>
</evidence>
<sequence>MAIPEAPNILLDAEDNVKLLYFGLATRCKAGTVLQGHCGTKTFTAPELVMKCEENIPSDTYPYPNILDILSDLGFDANAILESLQKRKCNEVVRAYLIKEQVHRGLERGCTTAVKPAVSGPTPPPSPAHPSVSGLHLKQRACEPIFGLFHTQPSQPHLPDVLRPSGQKATTKLQLPPVPVAAILEEETPLPPGPDSDMETASPPQNIGCFKKLCKRIRAYLSRLCCFLWAPKTQTQPMFTNKKHSSPPGAGTLQSLDGVATRDLLACALDRNRVDCGVFLRSRSLGFLAPACALGRVYASEGISRQWRVCRISLFLHDVHDTGTWRGHSAITEYSPVEKTADALWNYTYDPCRGRVSLLVLGVPKFLIYSVLMYPTPASLPQVHVPHTCFPATGSRTPHLFPCHGLTTSTFDASMGTAPASSTAKGSEPNDHRQPPGHRVAAEGKQTLCSKGTLFHMDRRNTFRHSARQGSDPQVNSPRMFKAAAYGHPMLLAS</sequence>
<evidence type="ECO:0000313" key="2">
    <source>
        <dbReference type="EMBL" id="KAK7804912.1"/>
    </source>
</evidence>
<reference evidence="2 3" key="1">
    <citation type="journal article" date="2023" name="bioRxiv">
        <title>Conserved and derived expression patterns and positive selection on dental genes reveal complex evolutionary context of ever-growing rodent molars.</title>
        <authorList>
            <person name="Calamari Z.T."/>
            <person name="Song A."/>
            <person name="Cohen E."/>
            <person name="Akter M."/>
            <person name="Roy R.D."/>
            <person name="Hallikas O."/>
            <person name="Christensen M.M."/>
            <person name="Li P."/>
            <person name="Marangoni P."/>
            <person name="Jernvall J."/>
            <person name="Klein O.D."/>
        </authorList>
    </citation>
    <scope>NUCLEOTIDE SEQUENCE [LARGE SCALE GENOMIC DNA]</scope>
    <source>
        <strain evidence="2">V071</strain>
    </source>
</reference>